<dbReference type="NCBIfam" id="NF033789">
    <property type="entry name" value="repress_SdpR"/>
    <property type="match status" value="1"/>
</dbReference>
<dbReference type="RefSeq" id="WP_123607983.1">
    <property type="nucleotide sequence ID" value="NZ_RJVG01000001.1"/>
</dbReference>
<dbReference type="EMBL" id="RJVG01000001">
    <property type="protein sequence ID" value="ROR31899.1"/>
    <property type="molecule type" value="Genomic_DNA"/>
</dbReference>
<dbReference type="PRINTS" id="PR00778">
    <property type="entry name" value="HTHARSR"/>
</dbReference>
<keyword evidence="2" id="KW-0238">DNA-binding</keyword>
<dbReference type="Proteomes" id="UP000273083">
    <property type="component" value="Unassembled WGS sequence"/>
</dbReference>
<dbReference type="Gene3D" id="1.10.10.10">
    <property type="entry name" value="Winged helix-like DNA-binding domain superfamily/Winged helix DNA-binding domain"/>
    <property type="match status" value="1"/>
</dbReference>
<keyword evidence="3" id="KW-0804">Transcription</keyword>
<dbReference type="GO" id="GO:0003700">
    <property type="term" value="F:DNA-binding transcription factor activity"/>
    <property type="evidence" value="ECO:0007669"/>
    <property type="project" value="InterPro"/>
</dbReference>
<dbReference type="PANTHER" id="PTHR33154">
    <property type="entry name" value="TRANSCRIPTIONAL REGULATOR, ARSR FAMILY"/>
    <property type="match status" value="1"/>
</dbReference>
<feature type="domain" description="HTH arsR-type" evidence="4">
    <location>
        <begin position="1"/>
        <end position="87"/>
    </location>
</feature>
<dbReference type="InterPro" id="IPR051081">
    <property type="entry name" value="HTH_MetalResp_TranReg"/>
</dbReference>
<evidence type="ECO:0000256" key="3">
    <source>
        <dbReference type="ARBA" id="ARBA00023163"/>
    </source>
</evidence>
<accession>A0A3N1XZ94</accession>
<keyword evidence="6" id="KW-1185">Reference proteome</keyword>
<dbReference type="Pfam" id="PF01022">
    <property type="entry name" value="HTH_5"/>
    <property type="match status" value="1"/>
</dbReference>
<dbReference type="GO" id="GO:0003677">
    <property type="term" value="F:DNA binding"/>
    <property type="evidence" value="ECO:0007669"/>
    <property type="project" value="UniProtKB-KW"/>
</dbReference>
<evidence type="ECO:0000313" key="5">
    <source>
        <dbReference type="EMBL" id="ROR31899.1"/>
    </source>
</evidence>
<dbReference type="CDD" id="cd00090">
    <property type="entry name" value="HTH_ARSR"/>
    <property type="match status" value="1"/>
</dbReference>
<dbReference type="InterPro" id="IPR001845">
    <property type="entry name" value="HTH_ArsR_DNA-bd_dom"/>
</dbReference>
<evidence type="ECO:0000313" key="6">
    <source>
        <dbReference type="Proteomes" id="UP000273083"/>
    </source>
</evidence>
<organism evidence="5 6">
    <name type="scientific">Mobilisporobacter senegalensis</name>
    <dbReference type="NCBI Taxonomy" id="1329262"/>
    <lineage>
        <taxon>Bacteria</taxon>
        <taxon>Bacillati</taxon>
        <taxon>Bacillota</taxon>
        <taxon>Clostridia</taxon>
        <taxon>Lachnospirales</taxon>
        <taxon>Lachnospiraceae</taxon>
        <taxon>Mobilisporobacter</taxon>
    </lineage>
</organism>
<keyword evidence="1" id="KW-0805">Transcription regulation</keyword>
<protein>
    <submittedName>
        <fullName evidence="5">ArsR family transcriptional regulator</fullName>
    </submittedName>
</protein>
<dbReference type="OrthoDB" id="9799175at2"/>
<dbReference type="NCBIfam" id="NF033788">
    <property type="entry name" value="HTH_metalloreg"/>
    <property type="match status" value="1"/>
</dbReference>
<comment type="caution">
    <text evidence="5">The sequence shown here is derived from an EMBL/GenBank/DDBJ whole genome shotgun (WGS) entry which is preliminary data.</text>
</comment>
<sequence>MNEAFKALADPTRRKILELLSSQDRSAGEIANYFNISKPSISHHLNILKNAGLISDERQGQLIVYSLNTTIFQDVLKWFFDFTGKQISEDGKEK</sequence>
<dbReference type="SMART" id="SM00418">
    <property type="entry name" value="HTH_ARSR"/>
    <property type="match status" value="1"/>
</dbReference>
<gene>
    <name evidence="5" type="ORF">EDD66_101519</name>
</gene>
<dbReference type="InterPro" id="IPR047796">
    <property type="entry name" value="SdpR-like_repress"/>
</dbReference>
<evidence type="ECO:0000259" key="4">
    <source>
        <dbReference type="PROSITE" id="PS50987"/>
    </source>
</evidence>
<dbReference type="AlphaFoldDB" id="A0A3N1XZ94"/>
<dbReference type="PROSITE" id="PS50987">
    <property type="entry name" value="HTH_ARSR_2"/>
    <property type="match status" value="1"/>
</dbReference>
<proteinExistence type="predicted"/>
<name>A0A3N1XZ94_9FIRM</name>
<dbReference type="InterPro" id="IPR011991">
    <property type="entry name" value="ArsR-like_HTH"/>
</dbReference>
<dbReference type="PANTHER" id="PTHR33154:SF33">
    <property type="entry name" value="TRANSCRIPTIONAL REPRESSOR SDPR"/>
    <property type="match status" value="1"/>
</dbReference>
<dbReference type="InterPro" id="IPR036388">
    <property type="entry name" value="WH-like_DNA-bd_sf"/>
</dbReference>
<dbReference type="SUPFAM" id="SSF46785">
    <property type="entry name" value="Winged helix' DNA-binding domain"/>
    <property type="match status" value="1"/>
</dbReference>
<dbReference type="InterPro" id="IPR036390">
    <property type="entry name" value="WH_DNA-bd_sf"/>
</dbReference>
<evidence type="ECO:0000256" key="1">
    <source>
        <dbReference type="ARBA" id="ARBA00023015"/>
    </source>
</evidence>
<evidence type="ECO:0000256" key="2">
    <source>
        <dbReference type="ARBA" id="ARBA00023125"/>
    </source>
</evidence>
<reference evidence="5 6" key="1">
    <citation type="submission" date="2018-11" db="EMBL/GenBank/DDBJ databases">
        <title>Genomic Encyclopedia of Type Strains, Phase IV (KMG-IV): sequencing the most valuable type-strain genomes for metagenomic binning, comparative biology and taxonomic classification.</title>
        <authorList>
            <person name="Goeker M."/>
        </authorList>
    </citation>
    <scope>NUCLEOTIDE SEQUENCE [LARGE SCALE GENOMIC DNA]</scope>
    <source>
        <strain evidence="5 6">DSM 26537</strain>
    </source>
</reference>